<organism evidence="5 6">
    <name type="scientific">Shewanella avicenniae</name>
    <dbReference type="NCBI Taxonomy" id="2814294"/>
    <lineage>
        <taxon>Bacteria</taxon>
        <taxon>Pseudomonadati</taxon>
        <taxon>Pseudomonadota</taxon>
        <taxon>Gammaproteobacteria</taxon>
        <taxon>Alteromonadales</taxon>
        <taxon>Shewanellaceae</taxon>
        <taxon>Shewanella</taxon>
    </lineage>
</organism>
<dbReference type="PANTHER" id="PTHR23044">
    <property type="entry name" value="3'-5' EXONUCLEASE ERI1-RELATED"/>
    <property type="match status" value="1"/>
</dbReference>
<sequence>MPHLNDVEITYSTLGFQALRCYFSHLLIVDIEHTCTADDSIPPEHRETIEIGAVIVETRHLTVIDEFSQLIKPLKHPKLSEFCRNLTGIQQVDIDNALPFGDVFQQFIDWYRAYDSLIFCSWGAYDAVQLGLDCECHQLAPLEFSQIFNLKKAFAKAQHLKKRVGMQRAMELVGITPRGQHHRGLDDVKNIVRLLPNIFANEMAEKHRQFEFDDSELLPERLFRQHGDTFTIDEKFLSSANERNGSASCVGFYWNECRHSYDPIPFSALRDSLAKQGYITLNQSQHKGWDDVTKSFTLNTHPFKPGEQFRNAACLGALWTRSATVSPH</sequence>
<evidence type="ECO:0000259" key="4">
    <source>
        <dbReference type="SMART" id="SM00479"/>
    </source>
</evidence>
<dbReference type="PANTHER" id="PTHR23044:SF61">
    <property type="entry name" value="3'-5' EXORIBONUCLEASE 1-RELATED"/>
    <property type="match status" value="1"/>
</dbReference>
<dbReference type="Proteomes" id="UP000662770">
    <property type="component" value="Chromosome"/>
</dbReference>
<accession>A0ABX7QTW2</accession>
<protein>
    <submittedName>
        <fullName evidence="5">Exonuclease domain-containing protein</fullName>
    </submittedName>
</protein>
<evidence type="ECO:0000313" key="6">
    <source>
        <dbReference type="Proteomes" id="UP000662770"/>
    </source>
</evidence>
<dbReference type="InterPro" id="IPR013520">
    <property type="entry name" value="Ribonucl_H"/>
</dbReference>
<proteinExistence type="predicted"/>
<evidence type="ECO:0000313" key="5">
    <source>
        <dbReference type="EMBL" id="QSX34462.1"/>
    </source>
</evidence>
<feature type="domain" description="Exonuclease" evidence="4">
    <location>
        <begin position="25"/>
        <end position="205"/>
    </location>
</feature>
<keyword evidence="3 5" id="KW-0269">Exonuclease</keyword>
<evidence type="ECO:0000256" key="3">
    <source>
        <dbReference type="ARBA" id="ARBA00022839"/>
    </source>
</evidence>
<dbReference type="InterPro" id="IPR012337">
    <property type="entry name" value="RNaseH-like_sf"/>
</dbReference>
<keyword evidence="6" id="KW-1185">Reference proteome</keyword>
<reference evidence="5 6" key="1">
    <citation type="submission" date="2021-03" db="EMBL/GenBank/DDBJ databases">
        <title>Novel species identification of genus Shewanella.</title>
        <authorList>
            <person name="Liu G."/>
            <person name="Zhang Q."/>
        </authorList>
    </citation>
    <scope>NUCLEOTIDE SEQUENCE [LARGE SCALE GENOMIC DNA]</scope>
    <source>
        <strain evidence="5 6">FJAT-51800</strain>
    </source>
</reference>
<dbReference type="InterPro" id="IPR036397">
    <property type="entry name" value="RNaseH_sf"/>
</dbReference>
<dbReference type="Gene3D" id="3.30.420.10">
    <property type="entry name" value="Ribonuclease H-like superfamily/Ribonuclease H"/>
    <property type="match status" value="1"/>
</dbReference>
<dbReference type="SMART" id="SM00479">
    <property type="entry name" value="EXOIII"/>
    <property type="match status" value="1"/>
</dbReference>
<evidence type="ECO:0000256" key="2">
    <source>
        <dbReference type="ARBA" id="ARBA00022801"/>
    </source>
</evidence>
<dbReference type="EMBL" id="CP071503">
    <property type="protein sequence ID" value="QSX34462.1"/>
    <property type="molecule type" value="Genomic_DNA"/>
</dbReference>
<dbReference type="SUPFAM" id="SSF53098">
    <property type="entry name" value="Ribonuclease H-like"/>
    <property type="match status" value="1"/>
</dbReference>
<dbReference type="InterPro" id="IPR051274">
    <property type="entry name" value="3-5_Exoribonuclease"/>
</dbReference>
<keyword evidence="1" id="KW-0540">Nuclease</keyword>
<name>A0ABX7QTW2_9GAMM</name>
<gene>
    <name evidence="5" type="ORF">JYB87_04215</name>
</gene>
<dbReference type="CDD" id="cd06133">
    <property type="entry name" value="ERI-1_3'hExo_like"/>
    <property type="match status" value="1"/>
</dbReference>
<evidence type="ECO:0000256" key="1">
    <source>
        <dbReference type="ARBA" id="ARBA00022722"/>
    </source>
</evidence>
<dbReference type="Pfam" id="PF00929">
    <property type="entry name" value="RNase_T"/>
    <property type="match status" value="1"/>
</dbReference>
<dbReference type="GO" id="GO:0004527">
    <property type="term" value="F:exonuclease activity"/>
    <property type="evidence" value="ECO:0007669"/>
    <property type="project" value="UniProtKB-KW"/>
</dbReference>
<keyword evidence="2" id="KW-0378">Hydrolase</keyword>
<dbReference type="InterPro" id="IPR047201">
    <property type="entry name" value="ERI-1_3'hExo-like"/>
</dbReference>
<dbReference type="RefSeq" id="WP_207355664.1">
    <property type="nucleotide sequence ID" value="NZ_CP071503.1"/>
</dbReference>